<dbReference type="Gene3D" id="2.40.50.140">
    <property type="entry name" value="Nucleic acid-binding proteins"/>
    <property type="match status" value="2"/>
</dbReference>
<evidence type="ECO:0000256" key="8">
    <source>
        <dbReference type="NCBIfam" id="TIGR00038"/>
    </source>
</evidence>
<keyword evidence="6 7" id="KW-0648">Protein biosynthesis</keyword>
<dbReference type="GO" id="GO:0043043">
    <property type="term" value="P:peptide biosynthetic process"/>
    <property type="evidence" value="ECO:0007669"/>
    <property type="project" value="InterPro"/>
</dbReference>
<keyword evidence="5 7" id="KW-0251">Elongation factor</keyword>
<organism evidence="12 13">
    <name type="scientific">Abyssobacteria bacterium (strain SURF_5)</name>
    <dbReference type="NCBI Taxonomy" id="2093360"/>
    <lineage>
        <taxon>Bacteria</taxon>
        <taxon>Pseudomonadati</taxon>
        <taxon>Candidatus Hydrogenedentota</taxon>
        <taxon>Candidatus Abyssobacteria</taxon>
    </lineage>
</organism>
<feature type="domain" description="Translation elongation factor P/YeiP central" evidence="11">
    <location>
        <begin position="67"/>
        <end position="121"/>
    </location>
</feature>
<dbReference type="InterPro" id="IPR013185">
    <property type="entry name" value="Transl_elong_KOW-like"/>
</dbReference>
<evidence type="ECO:0000256" key="2">
    <source>
        <dbReference type="ARBA" id="ARBA00004815"/>
    </source>
</evidence>
<dbReference type="GO" id="GO:0003746">
    <property type="term" value="F:translation elongation factor activity"/>
    <property type="evidence" value="ECO:0007669"/>
    <property type="project" value="UniProtKB-UniRule"/>
</dbReference>
<dbReference type="NCBIfam" id="TIGR00038">
    <property type="entry name" value="efp"/>
    <property type="match status" value="1"/>
</dbReference>
<evidence type="ECO:0000259" key="10">
    <source>
        <dbReference type="SMART" id="SM00841"/>
    </source>
</evidence>
<evidence type="ECO:0000256" key="1">
    <source>
        <dbReference type="ARBA" id="ARBA00004496"/>
    </source>
</evidence>
<dbReference type="Pfam" id="PF01132">
    <property type="entry name" value="EFP"/>
    <property type="match status" value="1"/>
</dbReference>
<dbReference type="Pfam" id="PF08207">
    <property type="entry name" value="EFP_N"/>
    <property type="match status" value="1"/>
</dbReference>
<sequence length="186" mass="21298">MIAARQLRIGLVIRYNNELYRVVSVMHRTPGNLRAFVQAKLFNLKKNDHYDIRLRAEDIVEDVMLERKTMEYIYNTDDIYTFMDTTTYEQVDIPKKVLGDAVDYILPNTQLDVEFYEGTPLGIQLPITVDLKIVDTQPPLKSATASASPKSATLETGIVVKVPQFLQVGETVRIDTRTKSFIERVK</sequence>
<proteinExistence type="inferred from homology"/>
<evidence type="ECO:0000259" key="11">
    <source>
        <dbReference type="SMART" id="SM01185"/>
    </source>
</evidence>
<comment type="pathway">
    <text evidence="2 7">Protein biosynthesis; polypeptide chain elongation.</text>
</comment>
<dbReference type="Proteomes" id="UP000265882">
    <property type="component" value="Unassembled WGS sequence"/>
</dbReference>
<dbReference type="Pfam" id="PF09285">
    <property type="entry name" value="Elong-fact-P_C"/>
    <property type="match status" value="1"/>
</dbReference>
<dbReference type="InterPro" id="IPR020599">
    <property type="entry name" value="Transl_elong_fac_P/YeiP"/>
</dbReference>
<dbReference type="InterPro" id="IPR013852">
    <property type="entry name" value="Transl_elong_P/YeiP_CS"/>
</dbReference>
<dbReference type="PANTHER" id="PTHR30053:SF14">
    <property type="entry name" value="TRANSLATION ELONGATION FACTOR KOW-LIKE DOMAIN-CONTAINING PROTEIN"/>
    <property type="match status" value="1"/>
</dbReference>
<dbReference type="PANTHER" id="PTHR30053">
    <property type="entry name" value="ELONGATION FACTOR P"/>
    <property type="match status" value="1"/>
</dbReference>
<dbReference type="Gene3D" id="2.30.30.30">
    <property type="match status" value="1"/>
</dbReference>
<dbReference type="PROSITE" id="PS01275">
    <property type="entry name" value="EFP"/>
    <property type="match status" value="1"/>
</dbReference>
<dbReference type="SUPFAM" id="SSF50104">
    <property type="entry name" value="Translation proteins SH3-like domain"/>
    <property type="match status" value="1"/>
</dbReference>
<comment type="similarity">
    <text evidence="3 7 9">Belongs to the elongation factor P family.</text>
</comment>
<comment type="caution">
    <text evidence="12">The sequence shown here is derived from an EMBL/GenBank/DDBJ whole genome shotgun (WGS) entry which is preliminary data.</text>
</comment>
<dbReference type="PIRSF" id="PIRSF005901">
    <property type="entry name" value="EF-P"/>
    <property type="match status" value="1"/>
</dbReference>
<dbReference type="CDD" id="cd04470">
    <property type="entry name" value="S1_EF-P_repeat_1"/>
    <property type="match status" value="1"/>
</dbReference>
<dbReference type="NCBIfam" id="NF001810">
    <property type="entry name" value="PRK00529.1"/>
    <property type="match status" value="1"/>
</dbReference>
<evidence type="ECO:0000313" key="13">
    <source>
        <dbReference type="Proteomes" id="UP000265882"/>
    </source>
</evidence>
<dbReference type="GO" id="GO:0005829">
    <property type="term" value="C:cytosol"/>
    <property type="evidence" value="ECO:0007669"/>
    <property type="project" value="UniProtKB-ARBA"/>
</dbReference>
<dbReference type="CDD" id="cd05794">
    <property type="entry name" value="S1_EF-P_repeat_2"/>
    <property type="match status" value="1"/>
</dbReference>
<keyword evidence="4 7" id="KW-0963">Cytoplasm</keyword>
<gene>
    <name evidence="7 12" type="primary">efp</name>
    <name evidence="12" type="ORF">C4520_15490</name>
</gene>
<dbReference type="InterPro" id="IPR008991">
    <property type="entry name" value="Translation_prot_SH3-like_sf"/>
</dbReference>
<dbReference type="InterPro" id="IPR001059">
    <property type="entry name" value="Transl_elong_P/YeiP_cen"/>
</dbReference>
<evidence type="ECO:0000256" key="6">
    <source>
        <dbReference type="ARBA" id="ARBA00022917"/>
    </source>
</evidence>
<dbReference type="UniPathway" id="UPA00345"/>
<feature type="domain" description="Elongation factor P C-terminal" evidence="10">
    <location>
        <begin position="129"/>
        <end position="184"/>
    </location>
</feature>
<comment type="function">
    <text evidence="7">Involved in peptide bond synthesis. Stimulates efficient translation and peptide-bond synthesis on native or reconstituted 70S ribosomes in vitro. Probably functions indirectly by altering the affinity of the ribosome for aminoacyl-tRNA, thus increasing their reactivity as acceptors for peptidyl transferase.</text>
</comment>
<evidence type="ECO:0000256" key="4">
    <source>
        <dbReference type="ARBA" id="ARBA00022490"/>
    </source>
</evidence>
<evidence type="ECO:0000256" key="7">
    <source>
        <dbReference type="HAMAP-Rule" id="MF_00141"/>
    </source>
</evidence>
<dbReference type="SUPFAM" id="SSF50249">
    <property type="entry name" value="Nucleic acid-binding proteins"/>
    <property type="match status" value="2"/>
</dbReference>
<accession>A0A3A4N876</accession>
<dbReference type="SMART" id="SM00841">
    <property type="entry name" value="Elong-fact-P_C"/>
    <property type="match status" value="1"/>
</dbReference>
<evidence type="ECO:0000313" key="12">
    <source>
        <dbReference type="EMBL" id="RJP17878.1"/>
    </source>
</evidence>
<dbReference type="InterPro" id="IPR011768">
    <property type="entry name" value="Transl_elongation_fac_P"/>
</dbReference>
<dbReference type="HAMAP" id="MF_00141">
    <property type="entry name" value="EF_P"/>
    <property type="match status" value="1"/>
</dbReference>
<evidence type="ECO:0000256" key="5">
    <source>
        <dbReference type="ARBA" id="ARBA00022768"/>
    </source>
</evidence>
<evidence type="ECO:0000256" key="3">
    <source>
        <dbReference type="ARBA" id="ARBA00009479"/>
    </source>
</evidence>
<reference evidence="12 13" key="1">
    <citation type="journal article" date="2017" name="ISME J.">
        <title>Energy and carbon metabolisms in a deep terrestrial subsurface fluid microbial community.</title>
        <authorList>
            <person name="Momper L."/>
            <person name="Jungbluth S.P."/>
            <person name="Lee M.D."/>
            <person name="Amend J.P."/>
        </authorList>
    </citation>
    <scope>NUCLEOTIDE SEQUENCE [LARGE SCALE GENOMIC DNA]</scope>
    <source>
        <strain evidence="12">SURF_5</strain>
    </source>
</reference>
<dbReference type="InterPro" id="IPR012340">
    <property type="entry name" value="NA-bd_OB-fold"/>
</dbReference>
<dbReference type="InterPro" id="IPR014722">
    <property type="entry name" value="Rib_uL2_dom2"/>
</dbReference>
<dbReference type="FunFam" id="2.40.50.140:FF:000009">
    <property type="entry name" value="Elongation factor P"/>
    <property type="match status" value="1"/>
</dbReference>
<name>A0A3A4N876_ABYX5</name>
<comment type="subcellular location">
    <subcellularLocation>
        <location evidence="1 7">Cytoplasm</location>
    </subcellularLocation>
</comment>
<dbReference type="SMART" id="SM01185">
    <property type="entry name" value="EFP"/>
    <property type="match status" value="1"/>
</dbReference>
<evidence type="ECO:0000256" key="9">
    <source>
        <dbReference type="RuleBase" id="RU004389"/>
    </source>
</evidence>
<dbReference type="InterPro" id="IPR015365">
    <property type="entry name" value="Elong-fact-P_C"/>
</dbReference>
<protein>
    <recommendedName>
        <fullName evidence="7 8">Elongation factor P</fullName>
        <shortName evidence="7">EF-P</shortName>
    </recommendedName>
</protein>
<dbReference type="AlphaFoldDB" id="A0A3A4N876"/>
<dbReference type="FunFam" id="2.40.50.140:FF:000004">
    <property type="entry name" value="Elongation factor P"/>
    <property type="match status" value="1"/>
</dbReference>
<dbReference type="EMBL" id="QZKU01000109">
    <property type="protein sequence ID" value="RJP17878.1"/>
    <property type="molecule type" value="Genomic_DNA"/>
</dbReference>